<protein>
    <submittedName>
        <fullName evidence="2">Uncharacterized protein</fullName>
    </submittedName>
</protein>
<keyword evidence="3" id="KW-1185">Reference proteome</keyword>
<dbReference type="RefSeq" id="WP_346822265.1">
    <property type="nucleotide sequence ID" value="NZ_JBDKWZ010000009.1"/>
</dbReference>
<evidence type="ECO:0000313" key="3">
    <source>
        <dbReference type="Proteomes" id="UP001403385"/>
    </source>
</evidence>
<evidence type="ECO:0000313" key="2">
    <source>
        <dbReference type="EMBL" id="MEN7549486.1"/>
    </source>
</evidence>
<keyword evidence="1" id="KW-0472">Membrane</keyword>
<name>A0AAW9SFJ0_9BACT</name>
<gene>
    <name evidence="2" type="ORF">AAG747_16300</name>
</gene>
<feature type="transmembrane region" description="Helical" evidence="1">
    <location>
        <begin position="29"/>
        <end position="51"/>
    </location>
</feature>
<dbReference type="Proteomes" id="UP001403385">
    <property type="component" value="Unassembled WGS sequence"/>
</dbReference>
<keyword evidence="1" id="KW-0812">Transmembrane</keyword>
<keyword evidence="1" id="KW-1133">Transmembrane helix</keyword>
<dbReference type="AlphaFoldDB" id="A0AAW9SFJ0"/>
<evidence type="ECO:0000256" key="1">
    <source>
        <dbReference type="SAM" id="Phobius"/>
    </source>
</evidence>
<proteinExistence type="predicted"/>
<comment type="caution">
    <text evidence="2">The sequence shown here is derived from an EMBL/GenBank/DDBJ whole genome shotgun (WGS) entry which is preliminary data.</text>
</comment>
<dbReference type="EMBL" id="JBDKWZ010000009">
    <property type="protein sequence ID" value="MEN7549486.1"/>
    <property type="molecule type" value="Genomic_DNA"/>
</dbReference>
<organism evidence="2 3">
    <name type="scientific">Rapidithrix thailandica</name>
    <dbReference type="NCBI Taxonomy" id="413964"/>
    <lineage>
        <taxon>Bacteria</taxon>
        <taxon>Pseudomonadati</taxon>
        <taxon>Bacteroidota</taxon>
        <taxon>Cytophagia</taxon>
        <taxon>Cytophagales</taxon>
        <taxon>Flammeovirgaceae</taxon>
        <taxon>Rapidithrix</taxon>
    </lineage>
</organism>
<reference evidence="2 3" key="1">
    <citation type="submission" date="2024-04" db="EMBL/GenBank/DDBJ databases">
        <title>Novel genus in family Flammeovirgaceae.</title>
        <authorList>
            <person name="Nguyen T.H."/>
            <person name="Vuong T.Q."/>
            <person name="Le H."/>
            <person name="Kim S.-G."/>
        </authorList>
    </citation>
    <scope>NUCLEOTIDE SEQUENCE [LARGE SCALE GENOMIC DNA]</scope>
    <source>
        <strain evidence="2 3">JCM 23209</strain>
    </source>
</reference>
<sequence length="114" mass="12564">MKTIVGLACFLVVAFTSLTVLRTVENGDIWQGPVSIVFVLLFFILSAKWLLSFRPKETNTETVDLGELVSSQVGRLHGSNFVGKVVQNGKQKGTYLFLDSPGNSQPSRISHHRS</sequence>
<accession>A0AAW9SFJ0</accession>